<proteinExistence type="predicted"/>
<name>A0ABP1PQ68_9HEXA</name>
<dbReference type="InterPro" id="IPR024079">
    <property type="entry name" value="MetalloPept_cat_dom_sf"/>
</dbReference>
<dbReference type="Proteomes" id="UP001642540">
    <property type="component" value="Unassembled WGS sequence"/>
</dbReference>
<dbReference type="Gene3D" id="3.40.390.10">
    <property type="entry name" value="Collagenase (Catalytic Domain)"/>
    <property type="match status" value="1"/>
</dbReference>
<evidence type="ECO:0000313" key="1">
    <source>
        <dbReference type="EMBL" id="CAL8073098.1"/>
    </source>
</evidence>
<protein>
    <submittedName>
        <fullName evidence="1">Uncharacterized protein</fullName>
    </submittedName>
</protein>
<reference evidence="1 2" key="1">
    <citation type="submission" date="2024-08" db="EMBL/GenBank/DDBJ databases">
        <authorList>
            <person name="Cucini C."/>
            <person name="Frati F."/>
        </authorList>
    </citation>
    <scope>NUCLEOTIDE SEQUENCE [LARGE SCALE GENOMIC DNA]</scope>
</reference>
<sequence>MPDPMRFIEEKEREIRILFQQVQQEWQNIPECQIWEHEHFIGKLVFGRNIHADVVIPVNGDQWDASVDTMNLTDDPLRNSIVAVQYTVQKSLHYWLGSTDSSASVKWWGDGGYFETVPDRELLLSIQKSYVLSPRFEEKYNAAGKGLWVKFLNRIPPNYILFTYSLFNQPHTTETLALENGGITFKTIRTILSLVQNAFSGSKYPTNNWGPPDNPETLGSLNVLGYLYNSTQYNYQCTSFENPVPGRLDPTLFDYAVNPAMSLETYSWGKHFEFLNTLAVKLSLKHFSLERKQLLELPFGWDWEPETRNHRMHRFLPGTLSKFSEKQILLISLVRQNCRGSWKKHNDTTKRSRYFLETLILNMMMQAEEFAEVWECPSDSFMNLNRDKRCLNYVP</sequence>
<accession>A0ABP1PQ68</accession>
<comment type="caution">
    <text evidence="1">The sequence shown here is derived from an EMBL/GenBank/DDBJ whole genome shotgun (WGS) entry which is preliminary data.</text>
</comment>
<organism evidence="1 2">
    <name type="scientific">Orchesella dallaii</name>
    <dbReference type="NCBI Taxonomy" id="48710"/>
    <lineage>
        <taxon>Eukaryota</taxon>
        <taxon>Metazoa</taxon>
        <taxon>Ecdysozoa</taxon>
        <taxon>Arthropoda</taxon>
        <taxon>Hexapoda</taxon>
        <taxon>Collembola</taxon>
        <taxon>Entomobryomorpha</taxon>
        <taxon>Entomobryoidea</taxon>
        <taxon>Orchesellidae</taxon>
        <taxon>Orchesellinae</taxon>
        <taxon>Orchesella</taxon>
    </lineage>
</organism>
<evidence type="ECO:0000313" key="2">
    <source>
        <dbReference type="Proteomes" id="UP001642540"/>
    </source>
</evidence>
<gene>
    <name evidence="1" type="ORF">ODALV1_LOCUS2491</name>
</gene>
<keyword evidence="2" id="KW-1185">Reference proteome</keyword>
<dbReference type="EMBL" id="CAXLJM020000007">
    <property type="protein sequence ID" value="CAL8073098.1"/>
    <property type="molecule type" value="Genomic_DNA"/>
</dbReference>